<protein>
    <recommendedName>
        <fullName evidence="1">tRNA-uridine aminocarboxypropyltransferase</fullName>
        <ecNumber evidence="1">2.5.1.25</ecNumber>
    </recommendedName>
</protein>
<dbReference type="PANTHER" id="PTHR21392:SF1">
    <property type="entry name" value="TRNA-URIDINE AMINOCARBOXYPROPYLTRANSFERASE"/>
    <property type="match status" value="1"/>
</dbReference>
<keyword evidence="7" id="KW-1185">Reference proteome</keyword>
<keyword evidence="2" id="KW-0808">Transferase</keyword>
<evidence type="ECO:0000256" key="4">
    <source>
        <dbReference type="ARBA" id="ARBA00022694"/>
    </source>
</evidence>
<evidence type="ECO:0000313" key="7">
    <source>
        <dbReference type="Proteomes" id="UP000268033"/>
    </source>
</evidence>
<name>A0A3N1PMY2_9GAMM</name>
<evidence type="ECO:0000313" key="6">
    <source>
        <dbReference type="EMBL" id="ROQ28501.1"/>
    </source>
</evidence>
<dbReference type="AlphaFoldDB" id="A0A3N1PMY2"/>
<dbReference type="GO" id="GO:0016432">
    <property type="term" value="F:tRNA-uridine aminocarboxypropyltransferase activity"/>
    <property type="evidence" value="ECO:0007669"/>
    <property type="project" value="UniProtKB-EC"/>
</dbReference>
<keyword evidence="3" id="KW-0949">S-adenosyl-L-methionine</keyword>
<dbReference type="PANTHER" id="PTHR21392">
    <property type="entry name" value="TRNA-URIDINE AMINOCARBOXYPROPYLTRANSFERASE 2"/>
    <property type="match status" value="1"/>
</dbReference>
<dbReference type="Pfam" id="PF03942">
    <property type="entry name" value="DTW"/>
    <property type="match status" value="1"/>
</dbReference>
<reference evidence="6 7" key="1">
    <citation type="submission" date="2018-11" db="EMBL/GenBank/DDBJ databases">
        <title>Genomic Encyclopedia of Type Strains, Phase IV (KMG-IV): sequencing the most valuable type-strain genomes for metagenomic binning, comparative biology and taxonomic classification.</title>
        <authorList>
            <person name="Goeker M."/>
        </authorList>
    </citation>
    <scope>NUCLEOTIDE SEQUENCE [LARGE SCALE GENOMIC DNA]</scope>
    <source>
        <strain evidence="6 7">DSM 21945</strain>
    </source>
</reference>
<dbReference type="STRING" id="584787.GCA_001247655_00333"/>
<gene>
    <name evidence="6" type="ORF">EDC28_10394</name>
</gene>
<evidence type="ECO:0000259" key="5">
    <source>
        <dbReference type="SMART" id="SM01144"/>
    </source>
</evidence>
<proteinExistence type="predicted"/>
<sequence length="230" mass="25561">MNAVLELKQRLKAQSQRPYLARGHKVVRCEGCALVPQFCLCPHRRALKSRLEFALLMHRNEPFKPSNTGKLICDLLPETRAFAWHRTEPDPALLDWLDETTRIVFPSHYVQPARLAPLPETGPVKLLILDATWPQAAKMLRASRYLDPYPVTAIDGELLSGFLLRNQHQDGHLCTAEVAALLLEQAGEGFNGQYLTAWLGAFSAHYLAAKRHGLPGPEALSALTALGTQA</sequence>
<comment type="caution">
    <text evidence="6">The sequence shown here is derived from an EMBL/GenBank/DDBJ whole genome shotgun (WGS) entry which is preliminary data.</text>
</comment>
<dbReference type="Proteomes" id="UP000268033">
    <property type="component" value="Unassembled WGS sequence"/>
</dbReference>
<dbReference type="InterPro" id="IPR005636">
    <property type="entry name" value="DTW"/>
</dbReference>
<dbReference type="SMART" id="SM01144">
    <property type="entry name" value="DTW"/>
    <property type="match status" value="1"/>
</dbReference>
<evidence type="ECO:0000256" key="1">
    <source>
        <dbReference type="ARBA" id="ARBA00012386"/>
    </source>
</evidence>
<accession>A0A3N1PMY2</accession>
<keyword evidence="4" id="KW-0819">tRNA processing</keyword>
<evidence type="ECO:0000256" key="2">
    <source>
        <dbReference type="ARBA" id="ARBA00022679"/>
    </source>
</evidence>
<dbReference type="InterPro" id="IPR039262">
    <property type="entry name" value="DTWD2/TAPT"/>
</dbReference>
<evidence type="ECO:0000256" key="3">
    <source>
        <dbReference type="ARBA" id="ARBA00022691"/>
    </source>
</evidence>
<dbReference type="RefSeq" id="WP_123420994.1">
    <property type="nucleotide sequence ID" value="NZ_RJUL01000003.1"/>
</dbReference>
<organism evidence="6 7">
    <name type="scientific">Gallaecimonas pentaromativorans</name>
    <dbReference type="NCBI Taxonomy" id="584787"/>
    <lineage>
        <taxon>Bacteria</taxon>
        <taxon>Pseudomonadati</taxon>
        <taxon>Pseudomonadota</taxon>
        <taxon>Gammaproteobacteria</taxon>
        <taxon>Enterobacterales</taxon>
        <taxon>Gallaecimonadaceae</taxon>
        <taxon>Gallaecimonas</taxon>
    </lineage>
</organism>
<feature type="domain" description="DTW" evidence="5">
    <location>
        <begin position="25"/>
        <end position="211"/>
    </location>
</feature>
<dbReference type="GO" id="GO:0008033">
    <property type="term" value="P:tRNA processing"/>
    <property type="evidence" value="ECO:0007669"/>
    <property type="project" value="UniProtKB-KW"/>
</dbReference>
<dbReference type="EC" id="2.5.1.25" evidence="1"/>
<dbReference type="EMBL" id="RJUL01000003">
    <property type="protein sequence ID" value="ROQ28501.1"/>
    <property type="molecule type" value="Genomic_DNA"/>
</dbReference>